<dbReference type="InterPro" id="IPR005605">
    <property type="entry name" value="Spo7"/>
</dbReference>
<protein>
    <recommendedName>
        <fullName evidence="10">Transmembrane protein 188</fullName>
    </recommendedName>
</protein>
<feature type="region of interest" description="Disordered" evidence="11">
    <location>
        <begin position="188"/>
        <end position="231"/>
    </location>
</feature>
<comment type="similarity">
    <text evidence="3">Belongs to the CNEP1R1 family.</text>
</comment>
<keyword evidence="6 12" id="KW-1133">Transmembrane helix</keyword>
<evidence type="ECO:0000256" key="9">
    <source>
        <dbReference type="ARBA" id="ARBA00023242"/>
    </source>
</evidence>
<comment type="subcellular location">
    <subcellularLocation>
        <location evidence="2">Cytoplasm</location>
    </subcellularLocation>
    <subcellularLocation>
        <location evidence="1">Nucleus membrane</location>
        <topology evidence="1">Multi-pass membrane protein</topology>
    </subcellularLocation>
</comment>
<dbReference type="PANTHER" id="PTHR20996:SF1">
    <property type="entry name" value="NUCLEAR ENVELOPE PHOSPHATASE-REGULATORY SUBUNIT 1"/>
    <property type="match status" value="1"/>
</dbReference>
<keyword evidence="8 12" id="KW-0472">Membrane</keyword>
<feature type="transmembrane region" description="Helical" evidence="12">
    <location>
        <begin position="49"/>
        <end position="67"/>
    </location>
</feature>
<evidence type="ECO:0000256" key="5">
    <source>
        <dbReference type="ARBA" id="ARBA00022692"/>
    </source>
</evidence>
<keyword evidence="4" id="KW-0963">Cytoplasm</keyword>
<keyword evidence="14" id="KW-1185">Reference proteome</keyword>
<evidence type="ECO:0000256" key="4">
    <source>
        <dbReference type="ARBA" id="ARBA00022490"/>
    </source>
</evidence>
<dbReference type="PANTHER" id="PTHR20996">
    <property type="entry name" value="NUCLEAR ENVELOPE PHOSPHATASE-REGULATORY SUBUNIT 1"/>
    <property type="match status" value="1"/>
</dbReference>
<keyword evidence="5 12" id="KW-0812">Transmembrane</keyword>
<evidence type="ECO:0000313" key="13">
    <source>
        <dbReference type="EMBL" id="CAL1709429.1"/>
    </source>
</evidence>
<dbReference type="Pfam" id="PF03907">
    <property type="entry name" value="Spo7"/>
    <property type="match status" value="2"/>
</dbReference>
<feature type="transmembrane region" description="Helical" evidence="12">
    <location>
        <begin position="99"/>
        <end position="121"/>
    </location>
</feature>
<sequence>MPPRPSPVPTKGAFNPPNDASTYRDLLLFEERLKTNAASLNRRKHRYQFLLAQLLLTILFLLSEVFLHTDFLAAPCHWAVSLVLPQTYAHEVEITTHQYIALGLLCISVTTLALFFISGMYSEKVGYANRYVYSRNFIPDYCLMNMARYVPHANRALRNFNMYLNVRQPPLRSKLPFNPFSFLFPRPSPSSTPSPSSPSSRRRSPSPKRATKRSSSVPISPIPPASNPRGELIFSSRVDRSFRESYDRYRAAFERRREERERAAYQATWIGWLHMKLFRIPPASTGASSVPSGTATPVGGTPALARTGSATGSHRGRGGGTGSLPGTPSSSRRPSPVPTRPSRMSRGSTPPDHSPLIMNS</sequence>
<keyword evidence="9" id="KW-0539">Nucleus</keyword>
<accession>A0ABP1DQD7</accession>
<evidence type="ECO:0000256" key="1">
    <source>
        <dbReference type="ARBA" id="ARBA00004232"/>
    </source>
</evidence>
<reference evidence="14" key="1">
    <citation type="submission" date="2024-04" db="EMBL/GenBank/DDBJ databases">
        <authorList>
            <person name="Shaw F."/>
            <person name="Minotto A."/>
        </authorList>
    </citation>
    <scope>NUCLEOTIDE SEQUENCE [LARGE SCALE GENOMIC DNA]</scope>
</reference>
<dbReference type="InterPro" id="IPR019168">
    <property type="entry name" value="NEP1-R1"/>
</dbReference>
<evidence type="ECO:0000256" key="11">
    <source>
        <dbReference type="SAM" id="MobiDB-lite"/>
    </source>
</evidence>
<evidence type="ECO:0000313" key="14">
    <source>
        <dbReference type="Proteomes" id="UP001497453"/>
    </source>
</evidence>
<gene>
    <name evidence="13" type="ORF">GFSPODELE1_LOCUS7345</name>
</gene>
<organism evidence="13 14">
    <name type="scientific">Somion occarium</name>
    <dbReference type="NCBI Taxonomy" id="3059160"/>
    <lineage>
        <taxon>Eukaryota</taxon>
        <taxon>Fungi</taxon>
        <taxon>Dikarya</taxon>
        <taxon>Basidiomycota</taxon>
        <taxon>Agaricomycotina</taxon>
        <taxon>Agaricomycetes</taxon>
        <taxon>Polyporales</taxon>
        <taxon>Cerrenaceae</taxon>
        <taxon>Somion</taxon>
    </lineage>
</organism>
<evidence type="ECO:0000256" key="7">
    <source>
        <dbReference type="ARBA" id="ARBA00023098"/>
    </source>
</evidence>
<evidence type="ECO:0000256" key="12">
    <source>
        <dbReference type="SAM" id="Phobius"/>
    </source>
</evidence>
<feature type="region of interest" description="Disordered" evidence="11">
    <location>
        <begin position="284"/>
        <end position="360"/>
    </location>
</feature>
<evidence type="ECO:0000256" key="2">
    <source>
        <dbReference type="ARBA" id="ARBA00004496"/>
    </source>
</evidence>
<evidence type="ECO:0000256" key="10">
    <source>
        <dbReference type="ARBA" id="ARBA00030458"/>
    </source>
</evidence>
<evidence type="ECO:0000256" key="3">
    <source>
        <dbReference type="ARBA" id="ARBA00010998"/>
    </source>
</evidence>
<evidence type="ECO:0000256" key="6">
    <source>
        <dbReference type="ARBA" id="ARBA00022989"/>
    </source>
</evidence>
<evidence type="ECO:0000256" key="8">
    <source>
        <dbReference type="ARBA" id="ARBA00023136"/>
    </source>
</evidence>
<proteinExistence type="inferred from homology"/>
<dbReference type="Proteomes" id="UP001497453">
    <property type="component" value="Chromosome 5"/>
</dbReference>
<dbReference type="EMBL" id="OZ037948">
    <property type="protein sequence ID" value="CAL1709429.1"/>
    <property type="molecule type" value="Genomic_DNA"/>
</dbReference>
<feature type="compositionally biased region" description="Polar residues" evidence="11">
    <location>
        <begin position="285"/>
        <end position="295"/>
    </location>
</feature>
<keyword evidence="7" id="KW-0443">Lipid metabolism</keyword>
<feature type="compositionally biased region" description="Basic residues" evidence="11">
    <location>
        <begin position="200"/>
        <end position="212"/>
    </location>
</feature>
<feature type="compositionally biased region" description="Low complexity" evidence="11">
    <location>
        <begin position="324"/>
        <end position="346"/>
    </location>
</feature>
<name>A0ABP1DQD7_9APHY</name>